<reference evidence="1 2" key="1">
    <citation type="submission" date="2020-11" db="EMBL/GenBank/DDBJ databases">
        <title>Pseudomonas fulva producing VIM-24.</title>
        <authorList>
            <person name="Liu S."/>
        </authorList>
    </citation>
    <scope>NUCLEOTIDE SEQUENCE [LARGE SCALE GENOMIC DNA]</scope>
    <source>
        <strain evidence="1 2">ZDHY414</strain>
        <plasmid evidence="1 2">pVIM-24-ZDHY414</plasmid>
    </source>
</reference>
<protein>
    <submittedName>
        <fullName evidence="1">Uncharacterized protein</fullName>
    </submittedName>
</protein>
<dbReference type="EMBL" id="CP064948">
    <property type="protein sequence ID" value="QPH51626.1"/>
    <property type="molecule type" value="Genomic_DNA"/>
</dbReference>
<geneLocation type="plasmid" evidence="1 2">
    <name>pVIM-24-ZDHY414</name>
</geneLocation>
<evidence type="ECO:0000313" key="1">
    <source>
        <dbReference type="EMBL" id="QPH51626.1"/>
    </source>
</evidence>
<organism evidence="1 2">
    <name type="scientific">Pseudomonas fulva</name>
    <dbReference type="NCBI Taxonomy" id="47880"/>
    <lineage>
        <taxon>Bacteria</taxon>
        <taxon>Pseudomonadati</taxon>
        <taxon>Pseudomonadota</taxon>
        <taxon>Gammaproteobacteria</taxon>
        <taxon>Pseudomonadales</taxon>
        <taxon>Pseudomonadaceae</taxon>
        <taxon>Pseudomonas</taxon>
    </lineage>
</organism>
<keyword evidence="1" id="KW-0614">Plasmid</keyword>
<sequence length="84" mass="9244">MSDTIQIPAKHFIGSGKSPWLIIGRVPGDDDDTGYLVMADDWSQAHTLFVEALHDSAGIDDDDRAGLIDRHDTDHFITTSQHLA</sequence>
<dbReference type="Proteomes" id="UP000594430">
    <property type="component" value="Plasmid pVIM-24-ZDHY414"/>
</dbReference>
<dbReference type="AlphaFoldDB" id="A0A7S9Q5D2"/>
<proteinExistence type="predicted"/>
<evidence type="ECO:0000313" key="2">
    <source>
        <dbReference type="Proteomes" id="UP000594430"/>
    </source>
</evidence>
<dbReference type="RefSeq" id="WP_196110767.1">
    <property type="nucleotide sequence ID" value="NZ_CP064945.1"/>
</dbReference>
<accession>A0A7S9Q5D2</accession>
<gene>
    <name evidence="1" type="ORF">IZU98_25470</name>
</gene>
<name>A0A7S9Q5D2_9PSED</name>